<dbReference type="SUPFAM" id="SSF52402">
    <property type="entry name" value="Adenine nucleotide alpha hydrolases-like"/>
    <property type="match status" value="1"/>
</dbReference>
<accession>A0AAV7EAR0</accession>
<dbReference type="PANTHER" id="PTHR31964:SF124">
    <property type="entry name" value="ADENINE NUCLEOTIDE ALPHA HYDROLASES-LIKE SUPERFAMILY PROTEIN"/>
    <property type="match status" value="1"/>
</dbReference>
<dbReference type="Proteomes" id="UP000825729">
    <property type="component" value="Unassembled WGS sequence"/>
</dbReference>
<dbReference type="EMBL" id="JAINDJ010000006">
    <property type="protein sequence ID" value="KAG9445210.1"/>
    <property type="molecule type" value="Genomic_DNA"/>
</dbReference>
<evidence type="ECO:0000256" key="1">
    <source>
        <dbReference type="SAM" id="MobiDB-lite"/>
    </source>
</evidence>
<dbReference type="InterPro" id="IPR006015">
    <property type="entry name" value="Universal_stress_UspA"/>
</dbReference>
<dbReference type="Pfam" id="PF00582">
    <property type="entry name" value="Usp"/>
    <property type="match status" value="1"/>
</dbReference>
<dbReference type="InterPro" id="IPR014729">
    <property type="entry name" value="Rossmann-like_a/b/a_fold"/>
</dbReference>
<evidence type="ECO:0000313" key="3">
    <source>
        <dbReference type="EMBL" id="KAG9445210.1"/>
    </source>
</evidence>
<feature type="region of interest" description="Disordered" evidence="1">
    <location>
        <begin position="1"/>
        <end position="33"/>
    </location>
</feature>
<feature type="domain" description="UspA" evidence="2">
    <location>
        <begin position="38"/>
        <end position="201"/>
    </location>
</feature>
<dbReference type="Gene3D" id="3.40.50.620">
    <property type="entry name" value="HUPs"/>
    <property type="match status" value="1"/>
</dbReference>
<gene>
    <name evidence="3" type="ORF">H6P81_016550</name>
</gene>
<dbReference type="InterPro" id="IPR006016">
    <property type="entry name" value="UspA"/>
</dbReference>
<evidence type="ECO:0000313" key="4">
    <source>
        <dbReference type="Proteomes" id="UP000825729"/>
    </source>
</evidence>
<sequence length="204" mass="21099">MDEASTRLPTSEASPPTPGICTRGGGGGGGDTGKKPMKVMVAIDDTEVSLYALRWAVDHLFDADADAGASETRLPGDVAVGAKGSILIVNVVEPYSNPVYAADALSVPPTEVAKAVTKENAESSSRLIARAVEICSGSSATVETMVVEGKPNEAICEIAEKIHPDLVVVGSRGLGQIKRALMGSVSDYCTHNLNCPVLVVKPPK</sequence>
<feature type="compositionally biased region" description="Gly residues" evidence="1">
    <location>
        <begin position="22"/>
        <end position="31"/>
    </location>
</feature>
<comment type="caution">
    <text evidence="3">The sequence shown here is derived from an EMBL/GenBank/DDBJ whole genome shotgun (WGS) entry which is preliminary data.</text>
</comment>
<proteinExistence type="predicted"/>
<name>A0AAV7EAR0_ARIFI</name>
<keyword evidence="4" id="KW-1185">Reference proteome</keyword>
<dbReference type="PRINTS" id="PR01438">
    <property type="entry name" value="UNVRSLSTRESS"/>
</dbReference>
<evidence type="ECO:0000259" key="2">
    <source>
        <dbReference type="Pfam" id="PF00582"/>
    </source>
</evidence>
<protein>
    <recommendedName>
        <fullName evidence="2">UspA domain-containing protein</fullName>
    </recommendedName>
</protein>
<dbReference type="PANTHER" id="PTHR31964">
    <property type="entry name" value="ADENINE NUCLEOTIDE ALPHA HYDROLASES-LIKE SUPERFAMILY PROTEIN"/>
    <property type="match status" value="1"/>
</dbReference>
<organism evidence="3 4">
    <name type="scientific">Aristolochia fimbriata</name>
    <name type="common">White veined hardy Dutchman's pipe vine</name>
    <dbReference type="NCBI Taxonomy" id="158543"/>
    <lineage>
        <taxon>Eukaryota</taxon>
        <taxon>Viridiplantae</taxon>
        <taxon>Streptophyta</taxon>
        <taxon>Embryophyta</taxon>
        <taxon>Tracheophyta</taxon>
        <taxon>Spermatophyta</taxon>
        <taxon>Magnoliopsida</taxon>
        <taxon>Magnoliidae</taxon>
        <taxon>Piperales</taxon>
        <taxon>Aristolochiaceae</taxon>
        <taxon>Aristolochia</taxon>
    </lineage>
</organism>
<dbReference type="AlphaFoldDB" id="A0AAV7EAR0"/>
<dbReference type="CDD" id="cd23659">
    <property type="entry name" value="USP_At3g01520-like"/>
    <property type="match status" value="1"/>
</dbReference>
<reference evidence="3 4" key="1">
    <citation type="submission" date="2021-07" db="EMBL/GenBank/DDBJ databases">
        <title>The Aristolochia fimbriata genome: insights into angiosperm evolution, floral development and chemical biosynthesis.</title>
        <authorList>
            <person name="Jiao Y."/>
        </authorList>
    </citation>
    <scope>NUCLEOTIDE SEQUENCE [LARGE SCALE GENOMIC DNA]</scope>
    <source>
        <strain evidence="3">IBCAS-2021</strain>
        <tissue evidence="3">Leaf</tissue>
    </source>
</reference>